<feature type="domain" description="N-acetyltransferase" evidence="1">
    <location>
        <begin position="113"/>
        <end position="252"/>
    </location>
</feature>
<dbReference type="Pfam" id="PF00583">
    <property type="entry name" value="Acetyltransf_1"/>
    <property type="match status" value="1"/>
</dbReference>
<evidence type="ECO:0000259" key="1">
    <source>
        <dbReference type="PROSITE" id="PS51186"/>
    </source>
</evidence>
<proteinExistence type="predicted"/>
<evidence type="ECO:0000313" key="3">
    <source>
        <dbReference type="Proteomes" id="UP000541426"/>
    </source>
</evidence>
<dbReference type="EMBL" id="JACIEJ010000008">
    <property type="protein sequence ID" value="MBB3986875.1"/>
    <property type="molecule type" value="Genomic_DNA"/>
</dbReference>
<dbReference type="Proteomes" id="UP000541426">
    <property type="component" value="Unassembled WGS sequence"/>
</dbReference>
<protein>
    <submittedName>
        <fullName evidence="2">GNAT superfamily N-acetyltransferase</fullName>
    </submittedName>
</protein>
<dbReference type="SUPFAM" id="SSF55729">
    <property type="entry name" value="Acyl-CoA N-acyltransferases (Nat)"/>
    <property type="match status" value="1"/>
</dbReference>
<dbReference type="PROSITE" id="PS51186">
    <property type="entry name" value="GNAT"/>
    <property type="match status" value="1"/>
</dbReference>
<keyword evidence="3" id="KW-1185">Reference proteome</keyword>
<dbReference type="AlphaFoldDB" id="A0A7W6DPH8"/>
<dbReference type="InterPro" id="IPR016181">
    <property type="entry name" value="Acyl_CoA_acyltransferase"/>
</dbReference>
<sequence length="252" mass="27657">MSQTRPDLPRLFDVLDATWPAAAKVDTGPWTLREGRGGGKRVSAATARDAWRLDDVTAADSAMRMMGQDPLFMIRPDLTPSDTTLDVTLAAQGYARADPTQIWLAPIDHLTDRSLPRVSAFAIWEPLAIMRELWEDGDIGAARQRVMNRAAPPKTGLFGRVSDKAAGVGFCAIHDDIAMVHALHILEQHRGKALGGWMMRCAALWAASKGARWIACAATEQNTAASALYRSLQMEVAGRYHYRILDSESDTQ</sequence>
<dbReference type="InterPro" id="IPR000182">
    <property type="entry name" value="GNAT_dom"/>
</dbReference>
<dbReference type="GO" id="GO:0016747">
    <property type="term" value="F:acyltransferase activity, transferring groups other than amino-acyl groups"/>
    <property type="evidence" value="ECO:0007669"/>
    <property type="project" value="InterPro"/>
</dbReference>
<dbReference type="Gene3D" id="3.40.630.30">
    <property type="match status" value="1"/>
</dbReference>
<name>A0A7W6DPH8_9RHOB</name>
<dbReference type="RefSeq" id="WP_183967612.1">
    <property type="nucleotide sequence ID" value="NZ_BAABBZ010000019.1"/>
</dbReference>
<comment type="caution">
    <text evidence="2">The sequence shown here is derived from an EMBL/GenBank/DDBJ whole genome shotgun (WGS) entry which is preliminary data.</text>
</comment>
<organism evidence="2 3">
    <name type="scientific">Sagittula marina</name>
    <dbReference type="NCBI Taxonomy" id="943940"/>
    <lineage>
        <taxon>Bacteria</taxon>
        <taxon>Pseudomonadati</taxon>
        <taxon>Pseudomonadota</taxon>
        <taxon>Alphaproteobacteria</taxon>
        <taxon>Rhodobacterales</taxon>
        <taxon>Roseobacteraceae</taxon>
        <taxon>Sagittula</taxon>
    </lineage>
</organism>
<dbReference type="CDD" id="cd04301">
    <property type="entry name" value="NAT_SF"/>
    <property type="match status" value="1"/>
</dbReference>
<accession>A0A7W6DPH8</accession>
<gene>
    <name evidence="2" type="ORF">GGQ68_003219</name>
</gene>
<evidence type="ECO:0000313" key="2">
    <source>
        <dbReference type="EMBL" id="MBB3986875.1"/>
    </source>
</evidence>
<keyword evidence="2" id="KW-0808">Transferase</keyword>
<reference evidence="2 3" key="1">
    <citation type="submission" date="2020-08" db="EMBL/GenBank/DDBJ databases">
        <title>Genomic Encyclopedia of Type Strains, Phase IV (KMG-IV): sequencing the most valuable type-strain genomes for metagenomic binning, comparative biology and taxonomic classification.</title>
        <authorList>
            <person name="Goeker M."/>
        </authorList>
    </citation>
    <scope>NUCLEOTIDE SEQUENCE [LARGE SCALE GENOMIC DNA]</scope>
    <source>
        <strain evidence="2 3">DSM 102235</strain>
    </source>
</reference>